<sequence>MGIRPMEHKVKGQKIFHTGYEPREVDKHDMKNIEKLMSGVSQSGFMHEYKG</sequence>
<protein>
    <submittedName>
        <fullName evidence="1">Uncharacterized protein</fullName>
    </submittedName>
</protein>
<comment type="caution">
    <text evidence="1">The sequence shown here is derived from an EMBL/GenBank/DDBJ whole genome shotgun (WGS) entry which is preliminary data.</text>
</comment>
<dbReference type="RefSeq" id="WP_182283893.1">
    <property type="nucleotide sequence ID" value="NZ_BQNJ01000002.1"/>
</dbReference>
<reference evidence="1" key="1">
    <citation type="submission" date="2022-01" db="EMBL/GenBank/DDBJ databases">
        <title>Novel bile acid biosynthetic pathways are enriched in the microbiome of centenarians.</title>
        <authorList>
            <person name="Sato Y."/>
            <person name="Atarashi K."/>
            <person name="Plichta R.D."/>
            <person name="Arai Y."/>
            <person name="Sasajima S."/>
            <person name="Kearney M.S."/>
            <person name="Suda W."/>
            <person name="Takeshita K."/>
            <person name="Sasaki T."/>
            <person name="Okamoto S."/>
            <person name="Skelly N.A."/>
            <person name="Okamura Y."/>
            <person name="Vlamakis H."/>
            <person name="Li Y."/>
            <person name="Tanoue T."/>
            <person name="Takei H."/>
            <person name="Nittono H."/>
            <person name="Narushima S."/>
            <person name="Irie J."/>
            <person name="Itoh H."/>
            <person name="Moriya K."/>
            <person name="Sugiura Y."/>
            <person name="Suematsu M."/>
            <person name="Moritoki N."/>
            <person name="Shibata S."/>
            <person name="Littman R.D."/>
            <person name="Fischbach A.M."/>
            <person name="Uwamino Y."/>
            <person name="Inoue T."/>
            <person name="Honda A."/>
            <person name="Hattori M."/>
            <person name="Murai T."/>
            <person name="Xavier J.R."/>
            <person name="Hirose N."/>
            <person name="Honda K."/>
        </authorList>
    </citation>
    <scope>NUCLEOTIDE SEQUENCE</scope>
    <source>
        <strain evidence="1">CE91-St55</strain>
    </source>
</reference>
<dbReference type="Proteomes" id="UP001055091">
    <property type="component" value="Unassembled WGS sequence"/>
</dbReference>
<evidence type="ECO:0000313" key="1">
    <source>
        <dbReference type="EMBL" id="GKH02791.1"/>
    </source>
</evidence>
<dbReference type="AlphaFoldDB" id="A0AA37JJK1"/>
<name>A0AA37JJK1_9FIRM</name>
<evidence type="ECO:0000313" key="2">
    <source>
        <dbReference type="Proteomes" id="UP001055091"/>
    </source>
</evidence>
<accession>A0AA37JJK1</accession>
<organism evidence="1 2">
    <name type="scientific">Hungatella hathewayi</name>
    <dbReference type="NCBI Taxonomy" id="154046"/>
    <lineage>
        <taxon>Bacteria</taxon>
        <taxon>Bacillati</taxon>
        <taxon>Bacillota</taxon>
        <taxon>Clostridia</taxon>
        <taxon>Lachnospirales</taxon>
        <taxon>Lachnospiraceae</taxon>
        <taxon>Hungatella</taxon>
    </lineage>
</organism>
<dbReference type="EMBL" id="BQNJ01000002">
    <property type="protein sequence ID" value="GKH02791.1"/>
    <property type="molecule type" value="Genomic_DNA"/>
</dbReference>
<dbReference type="Pfam" id="PF10706">
    <property type="entry name" value="Aminoglyc_resit"/>
    <property type="match status" value="1"/>
</dbReference>
<dbReference type="InterPro" id="IPR019646">
    <property type="entry name" value="Aminoglyc_AdlTrfase"/>
</dbReference>
<proteinExistence type="predicted"/>
<gene>
    <name evidence="1" type="ORF">CE91St55_47720</name>
</gene>